<accession>A0AAN9TM12</accession>
<reference evidence="2 3" key="1">
    <citation type="submission" date="2024-03" db="EMBL/GenBank/DDBJ databases">
        <title>Adaptation during the transition from Ophiocordyceps entomopathogen to insect associate is accompanied by gene loss and intensified selection.</title>
        <authorList>
            <person name="Ward C.M."/>
            <person name="Onetto C.A."/>
            <person name="Borneman A.R."/>
        </authorList>
    </citation>
    <scope>NUCLEOTIDE SEQUENCE [LARGE SCALE GENOMIC DNA]</scope>
    <source>
        <strain evidence="2">AWRI1</strain>
        <tissue evidence="2">Single Adult Female</tissue>
    </source>
</reference>
<keyword evidence="3" id="KW-1185">Reference proteome</keyword>
<feature type="compositionally biased region" description="Basic residues" evidence="1">
    <location>
        <begin position="81"/>
        <end position="91"/>
    </location>
</feature>
<gene>
    <name evidence="2" type="ORF">V9T40_000236</name>
</gene>
<feature type="region of interest" description="Disordered" evidence="1">
    <location>
        <begin position="72"/>
        <end position="91"/>
    </location>
</feature>
<evidence type="ECO:0000313" key="2">
    <source>
        <dbReference type="EMBL" id="KAK7579607.1"/>
    </source>
</evidence>
<proteinExistence type="predicted"/>
<evidence type="ECO:0000256" key="1">
    <source>
        <dbReference type="SAM" id="MobiDB-lite"/>
    </source>
</evidence>
<dbReference type="Proteomes" id="UP001367676">
    <property type="component" value="Unassembled WGS sequence"/>
</dbReference>
<evidence type="ECO:0000313" key="3">
    <source>
        <dbReference type="Proteomes" id="UP001367676"/>
    </source>
</evidence>
<dbReference type="AlphaFoldDB" id="A0AAN9TM12"/>
<name>A0AAN9TM12_9HEMI</name>
<comment type="caution">
    <text evidence="2">The sequence shown here is derived from an EMBL/GenBank/DDBJ whole genome shotgun (WGS) entry which is preliminary data.</text>
</comment>
<sequence>MSATWLLSASRQLLVRIDREDKAILREARPRALAAAARVRRRRSSARRGHGSPLSAVVRAATALGADAAAANAAAPIAGPGHRRRRSAFVR</sequence>
<protein>
    <submittedName>
        <fullName evidence="2">Uncharacterized protein</fullName>
    </submittedName>
</protein>
<organism evidence="2 3">
    <name type="scientific">Parthenolecanium corni</name>
    <dbReference type="NCBI Taxonomy" id="536013"/>
    <lineage>
        <taxon>Eukaryota</taxon>
        <taxon>Metazoa</taxon>
        <taxon>Ecdysozoa</taxon>
        <taxon>Arthropoda</taxon>
        <taxon>Hexapoda</taxon>
        <taxon>Insecta</taxon>
        <taxon>Pterygota</taxon>
        <taxon>Neoptera</taxon>
        <taxon>Paraneoptera</taxon>
        <taxon>Hemiptera</taxon>
        <taxon>Sternorrhyncha</taxon>
        <taxon>Coccoidea</taxon>
        <taxon>Coccidae</taxon>
        <taxon>Parthenolecanium</taxon>
    </lineage>
</organism>
<dbReference type="EMBL" id="JBBCAQ010000034">
    <property type="protein sequence ID" value="KAK7579607.1"/>
    <property type="molecule type" value="Genomic_DNA"/>
</dbReference>